<dbReference type="PANTHER" id="PTHR12474:SF0">
    <property type="entry name" value="SESTRIN HOMOLOG"/>
    <property type="match status" value="1"/>
</dbReference>
<comment type="subcellular location">
    <subcellularLocation>
        <location evidence="1">Cytoplasm</location>
    </subcellularLocation>
</comment>
<evidence type="ECO:0000256" key="1">
    <source>
        <dbReference type="ARBA" id="ARBA00004496"/>
    </source>
</evidence>
<evidence type="ECO:0000256" key="2">
    <source>
        <dbReference type="ARBA" id="ARBA00008350"/>
    </source>
</evidence>
<dbReference type="RefSeq" id="XP_015191012.1">
    <property type="nucleotide sequence ID" value="XM_015335526.1"/>
</dbReference>
<proteinExistence type="inferred from homology"/>
<reference evidence="7 8" key="1">
    <citation type="submission" date="2025-05" db="UniProtKB">
        <authorList>
            <consortium name="RefSeq"/>
        </authorList>
    </citation>
    <scope>IDENTIFICATION</scope>
    <source>
        <tissue evidence="7 8">Whole body</tissue>
    </source>
</reference>
<feature type="compositionally biased region" description="Gly residues" evidence="5">
    <location>
        <begin position="172"/>
        <end position="189"/>
    </location>
</feature>
<dbReference type="PANTHER" id="PTHR12474">
    <property type="entry name" value="P53 REGULATED PA26 NUCLEAR PROTEIN SESTRIN"/>
    <property type="match status" value="1"/>
</dbReference>
<organism evidence="6 8">
    <name type="scientific">Polistes dominula</name>
    <name type="common">European paper wasp</name>
    <name type="synonym">Vespa dominula</name>
    <dbReference type="NCBI Taxonomy" id="743375"/>
    <lineage>
        <taxon>Eukaryota</taxon>
        <taxon>Metazoa</taxon>
        <taxon>Ecdysozoa</taxon>
        <taxon>Arthropoda</taxon>
        <taxon>Hexapoda</taxon>
        <taxon>Insecta</taxon>
        <taxon>Pterygota</taxon>
        <taxon>Neoptera</taxon>
        <taxon>Endopterygota</taxon>
        <taxon>Hymenoptera</taxon>
        <taxon>Apocrita</taxon>
        <taxon>Aculeata</taxon>
        <taxon>Vespoidea</taxon>
        <taxon>Vespidae</taxon>
        <taxon>Polistinae</taxon>
        <taxon>Polistini</taxon>
        <taxon>Polistes</taxon>
    </lineage>
</organism>
<dbReference type="SUPFAM" id="SSF69118">
    <property type="entry name" value="AhpD-like"/>
    <property type="match status" value="1"/>
</dbReference>
<evidence type="ECO:0000313" key="6">
    <source>
        <dbReference type="Proteomes" id="UP000694924"/>
    </source>
</evidence>
<evidence type="ECO:0000313" key="8">
    <source>
        <dbReference type="RefSeq" id="XP_015191013.1"/>
    </source>
</evidence>
<gene>
    <name evidence="7 8" type="primary">LOC107074270</name>
</gene>
<evidence type="ECO:0000256" key="3">
    <source>
        <dbReference type="ARBA" id="ARBA00022490"/>
    </source>
</evidence>
<comment type="similarity">
    <text evidence="2">Belongs to the sestrin family.</text>
</comment>
<protein>
    <submittedName>
        <fullName evidence="7 8">Uncharacterized protein LOC107074270</fullName>
    </submittedName>
</protein>
<keyword evidence="3" id="KW-0963">Cytoplasm</keyword>
<name>A0ABM1JEX5_POLDO</name>
<feature type="region of interest" description="Disordered" evidence="5">
    <location>
        <begin position="58"/>
        <end position="211"/>
    </location>
</feature>
<feature type="region of interest" description="Disordered" evidence="5">
    <location>
        <begin position="412"/>
        <end position="443"/>
    </location>
</feature>
<keyword evidence="6" id="KW-1185">Reference proteome</keyword>
<dbReference type="Gene3D" id="1.20.1290.10">
    <property type="entry name" value="AhpD-like"/>
    <property type="match status" value="1"/>
</dbReference>
<evidence type="ECO:0000313" key="7">
    <source>
        <dbReference type="RefSeq" id="XP_015191012.1"/>
    </source>
</evidence>
<sequence length="971" mass="109792">MYSDPNICGIGAPTKGDEVELVSRFLAPLCARDETARNIALAAARSTVEGWLGGVGSPNQWEEATGEMKDNNIASGKFKGQDGRYDMSIERSPSKSSPKNVKKEQQASSPDAFRSDCFFPQSVTENPVFPEDGGTESNEKYPSGSFDCVDGGRLGSNESSSFGTPVERRKYMGGGGGTGAGGAGGGNSSGGDSADGNRSGRSTSSDEGKGFRIEQLAGKCRRFKDNGTTGETRFGSSCDNERKYLISSSNERLNEFTQEDRIPRTKNYIKVKGAKQRQPEEDDLDLDTRVYGKSPKFDDNLGNAYFDRRNVNYRSKSSDLLERNRYRSDDTEIIGARSRERVVFNTLDGFDNDNSNDIYRDNEILVEDANFENSEDDLEDGNRSNWLRYEQQQLQQQEQDCLRKNEERKFSAGQIKRPLSQDEDVSSKSGRILDSPEVTPGDVGRMLNLGNALDGPRQTQANKYLSLVTLHLPVILRLSVNCPFQNVRIKCAEILEMVKDRGLPVPEPAFDGPSAFVPTSELPDLNNLDEKTRILLMDAFLQNNRLDHVSRVMSSHPLYLDHFLRTQNFILRGDGPLPYDYRHLIAIMAAGRHQCSYLINLQKGEFLLQGGQPSWLQGLKSIPRKLQDLYEINKILAHRPWLLSKEHIEKLTKGADNWSLAEVVHAIVLLAHFHSLSSFVFSCGINEELDNVMGHHYKENIQDNSNKVPPAKEKLSSNSKEIPNGQGKTENVPSPPSSPSIVGEQEVGVETLMERMKRLSEKSESYQITQEELSKRFETVETQSAELAAAPQRNSMILDSDIGLFIEDPSFIYQDFAKRGQLNDIPTFRVQDYSWDDHGYSLVNRLYNDVGNFLDDKFKTTYNLTYYTMGTHSKVDTSRFRRAIWNYIQCMFGIRHDDYDYNEVNQLLERSLKTFIKSAVCYPERVTKKDYDRVMREFKHSEKVHVNLMILEARMQAELLYALRAVMRYMT</sequence>
<dbReference type="InterPro" id="IPR029032">
    <property type="entry name" value="AhpD-like"/>
</dbReference>
<feature type="region of interest" description="Disordered" evidence="5">
    <location>
        <begin position="700"/>
        <end position="743"/>
    </location>
</feature>
<dbReference type="InterPro" id="IPR006730">
    <property type="entry name" value="Sestrin"/>
</dbReference>
<evidence type="ECO:0000256" key="4">
    <source>
        <dbReference type="SAM" id="Coils"/>
    </source>
</evidence>
<keyword evidence="4" id="KW-0175">Coiled coil</keyword>
<feature type="coiled-coil region" evidence="4">
    <location>
        <begin position="749"/>
        <end position="776"/>
    </location>
</feature>
<feature type="compositionally biased region" description="Basic and acidic residues" evidence="5">
    <location>
        <begin position="79"/>
        <end position="93"/>
    </location>
</feature>
<feature type="compositionally biased region" description="Polar residues" evidence="5">
    <location>
        <begin position="716"/>
        <end position="732"/>
    </location>
</feature>
<evidence type="ECO:0000256" key="5">
    <source>
        <dbReference type="SAM" id="MobiDB-lite"/>
    </source>
</evidence>
<dbReference type="Proteomes" id="UP000694924">
    <property type="component" value="Unplaced"/>
</dbReference>
<dbReference type="Pfam" id="PF04636">
    <property type="entry name" value="PA26"/>
    <property type="match status" value="1"/>
</dbReference>
<feature type="compositionally biased region" description="Low complexity" evidence="5">
    <location>
        <begin position="190"/>
        <end position="202"/>
    </location>
</feature>
<dbReference type="GeneID" id="107074270"/>
<dbReference type="RefSeq" id="XP_015191013.1">
    <property type="nucleotide sequence ID" value="XM_015335527.1"/>
</dbReference>
<accession>A0ABM1JEX5</accession>